<reference evidence="2 3" key="1">
    <citation type="submission" date="2024-01" db="EMBL/GenBank/DDBJ databases">
        <title>The genomes of 5 underutilized Papilionoideae crops provide insights into root nodulation and disease resistanc.</title>
        <authorList>
            <person name="Yuan L."/>
        </authorList>
    </citation>
    <scope>NUCLEOTIDE SEQUENCE [LARGE SCALE GENOMIC DNA]</scope>
    <source>
        <strain evidence="2">ZHUSHIDOU_FW_LH</strain>
        <tissue evidence="2">Leaf</tissue>
    </source>
</reference>
<gene>
    <name evidence="2" type="ORF">RIF29_39874</name>
</gene>
<accession>A0AAN9E204</accession>
<evidence type="ECO:0000313" key="2">
    <source>
        <dbReference type="EMBL" id="KAK7245044.1"/>
    </source>
</evidence>
<dbReference type="Proteomes" id="UP001372338">
    <property type="component" value="Unassembled WGS sequence"/>
</dbReference>
<comment type="caution">
    <text evidence="2">The sequence shown here is derived from an EMBL/GenBank/DDBJ whole genome shotgun (WGS) entry which is preliminary data.</text>
</comment>
<feature type="signal peptide" evidence="1">
    <location>
        <begin position="1"/>
        <end position="21"/>
    </location>
</feature>
<dbReference type="EMBL" id="JAYWIO010000008">
    <property type="protein sequence ID" value="KAK7245044.1"/>
    <property type="molecule type" value="Genomic_DNA"/>
</dbReference>
<evidence type="ECO:0000313" key="3">
    <source>
        <dbReference type="Proteomes" id="UP001372338"/>
    </source>
</evidence>
<name>A0AAN9E204_CROPI</name>
<evidence type="ECO:0000256" key="1">
    <source>
        <dbReference type="SAM" id="SignalP"/>
    </source>
</evidence>
<keyword evidence="1" id="KW-0732">Signal</keyword>
<proteinExistence type="predicted"/>
<organism evidence="2 3">
    <name type="scientific">Crotalaria pallida</name>
    <name type="common">Smooth rattlebox</name>
    <name type="synonym">Crotalaria striata</name>
    <dbReference type="NCBI Taxonomy" id="3830"/>
    <lineage>
        <taxon>Eukaryota</taxon>
        <taxon>Viridiplantae</taxon>
        <taxon>Streptophyta</taxon>
        <taxon>Embryophyta</taxon>
        <taxon>Tracheophyta</taxon>
        <taxon>Spermatophyta</taxon>
        <taxon>Magnoliopsida</taxon>
        <taxon>eudicotyledons</taxon>
        <taxon>Gunneridae</taxon>
        <taxon>Pentapetalae</taxon>
        <taxon>rosids</taxon>
        <taxon>fabids</taxon>
        <taxon>Fabales</taxon>
        <taxon>Fabaceae</taxon>
        <taxon>Papilionoideae</taxon>
        <taxon>50 kb inversion clade</taxon>
        <taxon>genistoids sensu lato</taxon>
        <taxon>core genistoids</taxon>
        <taxon>Crotalarieae</taxon>
        <taxon>Crotalaria</taxon>
    </lineage>
</organism>
<feature type="chain" id="PRO_5042887106" evidence="1">
    <location>
        <begin position="22"/>
        <end position="70"/>
    </location>
</feature>
<keyword evidence="3" id="KW-1185">Reference proteome</keyword>
<sequence length="70" mass="8341">MHILLQHFILFDICLIQLSRKLSMLPTTIYMHSMLLRSHLSVEIMKGYLGKALRIWQYVCSDPCFLPRLY</sequence>
<dbReference type="AlphaFoldDB" id="A0AAN9E204"/>
<protein>
    <submittedName>
        <fullName evidence="2">Uncharacterized protein</fullName>
    </submittedName>
</protein>